<dbReference type="InterPro" id="IPR015422">
    <property type="entry name" value="PyrdxlP-dep_Trfase_small"/>
</dbReference>
<dbReference type="EC" id="2.6.1.57" evidence="6"/>
<dbReference type="NCBIfam" id="TIGR01141">
    <property type="entry name" value="hisC"/>
    <property type="match status" value="1"/>
</dbReference>
<comment type="subunit">
    <text evidence="2 6">Homodimer.</text>
</comment>
<evidence type="ECO:0000256" key="6">
    <source>
        <dbReference type="HAMAP-Rule" id="MF_01513"/>
    </source>
</evidence>
<sequence>MTAHDEVQFRFRSCLDDVAAYKPGKPPERTDGRPTYKLSSNENPYPPLPGVLAAATEAAANMNRYPDMGAFELLEALSERLGVPVSDLALGTGSVAVLYHLLQASVSEGDEVVYAWRSFEAYPIAVQLTGATSVQVPVTEDARHDFKAMEAALTERTRMVLVCSPNNPTGPVVHRDELLAFLDAVPANVLVVLDEAYYEFIRDPDAFDGVEVYRDRPNVVVLRTFSKAYGLAGFRIGYAIAHPPMVAAIRKCALPFGVSQVAQAAALASLRAEDELLERVEALVTERTRVVGELRAAGWDVPETHANFVWMPLGDETVAFSEAVQAEGVSVRPFPGEGARVTIGEREANDLFLEVACAWRQARVASTPTAR</sequence>
<dbReference type="GO" id="GO:0008793">
    <property type="term" value="F:aromatic-amino-acid transaminase activity"/>
    <property type="evidence" value="ECO:0007669"/>
    <property type="project" value="UniProtKB-UniRule"/>
</dbReference>
<dbReference type="NCBIfam" id="NF002878">
    <property type="entry name" value="PRK03321.1"/>
    <property type="match status" value="1"/>
</dbReference>
<dbReference type="OrthoDB" id="9809616at2"/>
<protein>
    <recommendedName>
        <fullName evidence="6">Aromatic amino acid aminotransferase</fullName>
        <shortName evidence="6">ArAT</shortName>
        <ecNumber evidence="6">2.6.1.57</ecNumber>
    </recommendedName>
</protein>
<keyword evidence="3 6" id="KW-0032">Aminotransferase</keyword>
<accession>A0A4R7TD90</accession>
<dbReference type="GO" id="GO:0004400">
    <property type="term" value="F:histidinol-phosphate transaminase activity"/>
    <property type="evidence" value="ECO:0007669"/>
    <property type="project" value="InterPro"/>
</dbReference>
<dbReference type="InterPro" id="IPR005861">
    <property type="entry name" value="HisP_aminotrans"/>
</dbReference>
<organism evidence="9 10">
    <name type="scientific">Kribbella voronezhensis</name>
    <dbReference type="NCBI Taxonomy" id="2512212"/>
    <lineage>
        <taxon>Bacteria</taxon>
        <taxon>Bacillati</taxon>
        <taxon>Actinomycetota</taxon>
        <taxon>Actinomycetes</taxon>
        <taxon>Propionibacteriales</taxon>
        <taxon>Kribbellaceae</taxon>
        <taxon>Kribbella</taxon>
    </lineage>
</organism>
<dbReference type="Gene3D" id="3.90.1150.10">
    <property type="entry name" value="Aspartate Aminotransferase, domain 1"/>
    <property type="match status" value="1"/>
</dbReference>
<dbReference type="EMBL" id="SOCE01000001">
    <property type="protein sequence ID" value="TDU90101.1"/>
    <property type="molecule type" value="Genomic_DNA"/>
</dbReference>
<dbReference type="InterPro" id="IPR024892">
    <property type="entry name" value="ArAT"/>
</dbReference>
<comment type="cofactor">
    <cofactor evidence="1 6">
        <name>pyridoxal 5'-phosphate</name>
        <dbReference type="ChEBI" id="CHEBI:597326"/>
    </cofactor>
</comment>
<comment type="caution">
    <text evidence="9">The sequence shown here is derived from an EMBL/GenBank/DDBJ whole genome shotgun (WGS) entry which is preliminary data.</text>
</comment>
<dbReference type="CDD" id="cd00609">
    <property type="entry name" value="AAT_like"/>
    <property type="match status" value="1"/>
</dbReference>
<dbReference type="PROSITE" id="PS00599">
    <property type="entry name" value="AA_TRANSFER_CLASS_2"/>
    <property type="match status" value="1"/>
</dbReference>
<evidence type="ECO:0000256" key="3">
    <source>
        <dbReference type="ARBA" id="ARBA00022576"/>
    </source>
</evidence>
<dbReference type="Proteomes" id="UP000295151">
    <property type="component" value="Unassembled WGS sequence"/>
</dbReference>
<dbReference type="InterPro" id="IPR001917">
    <property type="entry name" value="Aminotrans_II_pyridoxalP_BS"/>
</dbReference>
<dbReference type="AlphaFoldDB" id="A0A4R7TD90"/>
<evidence type="ECO:0000256" key="1">
    <source>
        <dbReference type="ARBA" id="ARBA00001933"/>
    </source>
</evidence>
<dbReference type="PANTHER" id="PTHR43643:SF3">
    <property type="entry name" value="HISTIDINOL-PHOSPHATE AMINOTRANSFERASE"/>
    <property type="match status" value="1"/>
</dbReference>
<dbReference type="Pfam" id="PF00155">
    <property type="entry name" value="Aminotran_1_2"/>
    <property type="match status" value="1"/>
</dbReference>
<dbReference type="InterPro" id="IPR015424">
    <property type="entry name" value="PyrdxlP-dep_Trfase"/>
</dbReference>
<dbReference type="InterPro" id="IPR015421">
    <property type="entry name" value="PyrdxlP-dep_Trfase_major"/>
</dbReference>
<comment type="catalytic activity">
    <reaction evidence="6">
        <text>an aromatic L-alpha-amino acid + 2-oxoglutarate = an aromatic oxo-acid + L-glutamate</text>
        <dbReference type="Rhea" id="RHEA:17533"/>
        <dbReference type="ChEBI" id="CHEBI:16810"/>
        <dbReference type="ChEBI" id="CHEBI:29985"/>
        <dbReference type="ChEBI" id="CHEBI:73309"/>
        <dbReference type="ChEBI" id="CHEBI:84824"/>
        <dbReference type="EC" id="2.6.1.57"/>
    </reaction>
</comment>
<evidence type="ECO:0000256" key="2">
    <source>
        <dbReference type="ARBA" id="ARBA00011738"/>
    </source>
</evidence>
<evidence type="ECO:0000313" key="10">
    <source>
        <dbReference type="Proteomes" id="UP000295151"/>
    </source>
</evidence>
<dbReference type="SUPFAM" id="SSF53383">
    <property type="entry name" value="PLP-dependent transferases"/>
    <property type="match status" value="1"/>
</dbReference>
<dbReference type="InterPro" id="IPR004839">
    <property type="entry name" value="Aminotransferase_I/II_large"/>
</dbReference>
<feature type="domain" description="Aminotransferase class I/classII large" evidence="8">
    <location>
        <begin position="37"/>
        <end position="350"/>
    </location>
</feature>
<evidence type="ECO:0000259" key="8">
    <source>
        <dbReference type="Pfam" id="PF00155"/>
    </source>
</evidence>
<dbReference type="GO" id="GO:0030170">
    <property type="term" value="F:pyridoxal phosphate binding"/>
    <property type="evidence" value="ECO:0007669"/>
    <property type="project" value="UniProtKB-UniRule"/>
</dbReference>
<feature type="modified residue" description="N6-(pyridoxal phosphate)lysine" evidence="6">
    <location>
        <position position="227"/>
    </location>
</feature>
<gene>
    <name evidence="6" type="primary">pat</name>
    <name evidence="9" type="ORF">EV138_3684</name>
</gene>
<dbReference type="HAMAP" id="MF_01023">
    <property type="entry name" value="HisC_aminotrans_2"/>
    <property type="match status" value="1"/>
</dbReference>
<comment type="similarity">
    <text evidence="6">Belongs to the class-II pyridoxal-phosphate-dependent aminotransferase family.</text>
</comment>
<dbReference type="Gene3D" id="3.40.640.10">
    <property type="entry name" value="Type I PLP-dependent aspartate aminotransferase-like (Major domain)"/>
    <property type="match status" value="1"/>
</dbReference>
<name>A0A4R7TD90_9ACTN</name>
<proteinExistence type="inferred from homology"/>
<evidence type="ECO:0000313" key="9">
    <source>
        <dbReference type="EMBL" id="TDU90101.1"/>
    </source>
</evidence>
<dbReference type="GO" id="GO:0000105">
    <property type="term" value="P:L-histidine biosynthetic process"/>
    <property type="evidence" value="ECO:0007669"/>
    <property type="project" value="InterPro"/>
</dbReference>
<keyword evidence="5 6" id="KW-0663">Pyridoxal phosphate</keyword>
<evidence type="ECO:0000256" key="4">
    <source>
        <dbReference type="ARBA" id="ARBA00022679"/>
    </source>
</evidence>
<evidence type="ECO:0000256" key="5">
    <source>
        <dbReference type="ARBA" id="ARBA00022898"/>
    </source>
</evidence>
<feature type="compositionally biased region" description="Basic and acidic residues" evidence="7">
    <location>
        <begin position="25"/>
        <end position="34"/>
    </location>
</feature>
<dbReference type="PANTHER" id="PTHR43643">
    <property type="entry name" value="HISTIDINOL-PHOSPHATE AMINOTRANSFERASE 2"/>
    <property type="match status" value="1"/>
</dbReference>
<evidence type="ECO:0000256" key="7">
    <source>
        <dbReference type="SAM" id="MobiDB-lite"/>
    </source>
</evidence>
<keyword evidence="4 6" id="KW-0808">Transferase</keyword>
<comment type="function">
    <text evidence="6">Aminotransferase that catalyzes the conversion of aromatic amino acids and 2-oxoglutarate into corresponding aromatic oxo acids and L-glutamate.</text>
</comment>
<feature type="region of interest" description="Disordered" evidence="7">
    <location>
        <begin position="20"/>
        <end position="42"/>
    </location>
</feature>
<dbReference type="HAMAP" id="MF_01513">
    <property type="entry name" value="Phe_aminotrans_2"/>
    <property type="match status" value="1"/>
</dbReference>
<keyword evidence="10" id="KW-1185">Reference proteome</keyword>
<reference evidence="9 10" key="1">
    <citation type="submission" date="2019-03" db="EMBL/GenBank/DDBJ databases">
        <title>Genomic Encyclopedia of Type Strains, Phase III (KMG-III): the genomes of soil and plant-associated and newly described type strains.</title>
        <authorList>
            <person name="Whitman W."/>
        </authorList>
    </citation>
    <scope>NUCLEOTIDE SEQUENCE [LARGE SCALE GENOMIC DNA]</scope>
    <source>
        <strain evidence="9 10">VKM Ac-2575</strain>
    </source>
</reference>
<dbReference type="RefSeq" id="WP_133980060.1">
    <property type="nucleotide sequence ID" value="NZ_SOCE01000001.1"/>
</dbReference>
<dbReference type="InterPro" id="IPR050106">
    <property type="entry name" value="HistidinolP_aminotransfase"/>
</dbReference>